<proteinExistence type="predicted"/>
<gene>
    <name evidence="2" type="ORF">OO014_18820</name>
</gene>
<dbReference type="Gene3D" id="1.10.10.10">
    <property type="entry name" value="Winged helix-like DNA-binding domain superfamily/Winged helix DNA-binding domain"/>
    <property type="match status" value="1"/>
</dbReference>
<dbReference type="PANTHER" id="PTHR23131:SF0">
    <property type="entry name" value="ENDORIBONUCLEASE LACTB2"/>
    <property type="match status" value="1"/>
</dbReference>
<sequence>MTERATCVLCPNPSPMTLDGTNTWVLAEPGSTEAVVIDPGPLDEGHLARVLAEVEESGLRVALTLLTHGHSDHAESAERFHELTGAPVRAFGRGHDDVVPGEVIRVAGLEIVAVATPGHTSDSFSYLLPADTALLTGDTILGRGTTVVAWPDGHLESYLESLHRIEAMTATGDVARILPGHGPYVEDAAATTTFYLRHRAERLDQVRAALAAGDRTAREVVERVYADVPRNVWGAAEMSVQAQLEYLRQQPSLDD</sequence>
<reference evidence="2 3" key="1">
    <citation type="submission" date="2022-11" db="EMBL/GenBank/DDBJ databases">
        <title>Anaerobic phenanthrene biodegradation by a DNRA strain PheN6.</title>
        <authorList>
            <person name="Zhang Z."/>
        </authorList>
    </citation>
    <scope>NUCLEOTIDE SEQUENCE [LARGE SCALE GENOMIC DNA]</scope>
    <source>
        <strain evidence="2 3">PheN6</strain>
    </source>
</reference>
<name>A0ABT5GM82_9MICO</name>
<dbReference type="SUPFAM" id="SSF56281">
    <property type="entry name" value="Metallo-hydrolase/oxidoreductase"/>
    <property type="match status" value="1"/>
</dbReference>
<dbReference type="Pfam" id="PF00753">
    <property type="entry name" value="Lactamase_B"/>
    <property type="match status" value="2"/>
</dbReference>
<accession>A0ABT5GM82</accession>
<organism evidence="2 3">
    <name type="scientific">Intrasporangium calvum</name>
    <dbReference type="NCBI Taxonomy" id="53358"/>
    <lineage>
        <taxon>Bacteria</taxon>
        <taxon>Bacillati</taxon>
        <taxon>Actinomycetota</taxon>
        <taxon>Actinomycetes</taxon>
        <taxon>Micrococcales</taxon>
        <taxon>Intrasporangiaceae</taxon>
        <taxon>Intrasporangium</taxon>
    </lineage>
</organism>
<keyword evidence="3" id="KW-1185">Reference proteome</keyword>
<comment type="caution">
    <text evidence="2">The sequence shown here is derived from an EMBL/GenBank/DDBJ whole genome shotgun (WGS) entry which is preliminary data.</text>
</comment>
<dbReference type="Proteomes" id="UP001150259">
    <property type="component" value="Unassembled WGS sequence"/>
</dbReference>
<dbReference type="SMART" id="SM00849">
    <property type="entry name" value="Lactamase_B"/>
    <property type="match status" value="1"/>
</dbReference>
<dbReference type="Gene3D" id="3.60.15.10">
    <property type="entry name" value="Ribonuclease Z/Hydroxyacylglutathione hydrolase-like"/>
    <property type="match status" value="1"/>
</dbReference>
<dbReference type="InterPro" id="IPR050662">
    <property type="entry name" value="Sec-metab_biosynth-thioest"/>
</dbReference>
<dbReference type="EMBL" id="JAPFQL010000133">
    <property type="protein sequence ID" value="MDC5699306.1"/>
    <property type="molecule type" value="Genomic_DNA"/>
</dbReference>
<dbReference type="InterPro" id="IPR001279">
    <property type="entry name" value="Metallo-B-lactamas"/>
</dbReference>
<dbReference type="Pfam" id="PF17778">
    <property type="entry name" value="WHD_BLACT"/>
    <property type="match status" value="1"/>
</dbReference>
<dbReference type="RefSeq" id="WP_272463863.1">
    <property type="nucleotide sequence ID" value="NZ_JAPFQL010000133.1"/>
</dbReference>
<evidence type="ECO:0000313" key="2">
    <source>
        <dbReference type="EMBL" id="MDC5699306.1"/>
    </source>
</evidence>
<dbReference type="InterPro" id="IPR036866">
    <property type="entry name" value="RibonucZ/Hydroxyglut_hydro"/>
</dbReference>
<dbReference type="CDD" id="cd16278">
    <property type="entry name" value="metallo-hydrolase-like_MBL-fold"/>
    <property type="match status" value="1"/>
</dbReference>
<dbReference type="InterPro" id="IPR041516">
    <property type="entry name" value="LACTB2_WH"/>
</dbReference>
<dbReference type="InterPro" id="IPR036388">
    <property type="entry name" value="WH-like_DNA-bd_sf"/>
</dbReference>
<evidence type="ECO:0000313" key="3">
    <source>
        <dbReference type="Proteomes" id="UP001150259"/>
    </source>
</evidence>
<protein>
    <submittedName>
        <fullName evidence="2">MBL fold metallo-hydrolase</fullName>
    </submittedName>
</protein>
<evidence type="ECO:0000259" key="1">
    <source>
        <dbReference type="SMART" id="SM00849"/>
    </source>
</evidence>
<feature type="domain" description="Metallo-beta-lactamase" evidence="1">
    <location>
        <begin position="20"/>
        <end position="181"/>
    </location>
</feature>
<dbReference type="PANTHER" id="PTHR23131">
    <property type="entry name" value="ENDORIBONUCLEASE LACTB2"/>
    <property type="match status" value="1"/>
</dbReference>